<gene>
    <name evidence="2" type="ORF">LCGC14_2389080</name>
</gene>
<dbReference type="NCBIfam" id="TIGR00090">
    <property type="entry name" value="rsfS_iojap_ybeB"/>
    <property type="match status" value="1"/>
</dbReference>
<organism evidence="2">
    <name type="scientific">marine sediment metagenome</name>
    <dbReference type="NCBI Taxonomy" id="412755"/>
    <lineage>
        <taxon>unclassified sequences</taxon>
        <taxon>metagenomes</taxon>
        <taxon>ecological metagenomes</taxon>
    </lineage>
</organism>
<feature type="non-terminal residue" evidence="2">
    <location>
        <position position="132"/>
    </location>
</feature>
<evidence type="ECO:0000256" key="1">
    <source>
        <dbReference type="ARBA" id="ARBA00010574"/>
    </source>
</evidence>
<dbReference type="AlphaFoldDB" id="A0A0F9BYN7"/>
<dbReference type="GO" id="GO:0017148">
    <property type="term" value="P:negative regulation of translation"/>
    <property type="evidence" value="ECO:0007669"/>
    <property type="project" value="TreeGrafter"/>
</dbReference>
<evidence type="ECO:0000313" key="2">
    <source>
        <dbReference type="EMBL" id="KKL27050.1"/>
    </source>
</evidence>
<dbReference type="PANTHER" id="PTHR21043:SF0">
    <property type="entry name" value="MITOCHONDRIAL ASSEMBLY OF RIBOSOMAL LARGE SUBUNIT PROTEIN 1"/>
    <property type="match status" value="1"/>
</dbReference>
<comment type="similarity">
    <text evidence="1">Belongs to the Iojap/RsfS family.</text>
</comment>
<dbReference type="Gene3D" id="3.30.460.10">
    <property type="entry name" value="Beta Polymerase, domain 2"/>
    <property type="match status" value="1"/>
</dbReference>
<accession>A0A0F9BYN7</accession>
<name>A0A0F9BYN7_9ZZZZ</name>
<dbReference type="HAMAP" id="MF_01477">
    <property type="entry name" value="Iojap_RsfS"/>
    <property type="match status" value="1"/>
</dbReference>
<proteinExistence type="inferred from homology"/>
<evidence type="ECO:0008006" key="3">
    <source>
        <dbReference type="Google" id="ProtNLM"/>
    </source>
</evidence>
<dbReference type="InterPro" id="IPR043519">
    <property type="entry name" value="NT_sf"/>
</dbReference>
<dbReference type="InterPro" id="IPR004394">
    <property type="entry name" value="Iojap/RsfS/C7orf30"/>
</dbReference>
<dbReference type="EMBL" id="LAZR01035616">
    <property type="protein sequence ID" value="KKL27050.1"/>
    <property type="molecule type" value="Genomic_DNA"/>
</dbReference>
<dbReference type="Pfam" id="PF02410">
    <property type="entry name" value="RsfS"/>
    <property type="match status" value="1"/>
</dbReference>
<reference evidence="2" key="1">
    <citation type="journal article" date="2015" name="Nature">
        <title>Complex archaea that bridge the gap between prokaryotes and eukaryotes.</title>
        <authorList>
            <person name="Spang A."/>
            <person name="Saw J.H."/>
            <person name="Jorgensen S.L."/>
            <person name="Zaremba-Niedzwiedzka K."/>
            <person name="Martijn J."/>
            <person name="Lind A.E."/>
            <person name="van Eijk R."/>
            <person name="Schleper C."/>
            <person name="Guy L."/>
            <person name="Ettema T.J."/>
        </authorList>
    </citation>
    <scope>NUCLEOTIDE SEQUENCE</scope>
</reference>
<sequence length="132" mass="14546">MSSAKENSGSKARGVEDSLRKARVAAMAALDKKALDLVALDMTGLVAYTDYFVICTGTSSPHVGAVVESVEKALASYGVRPKAIEGRRPAHWVLLDYGDLVMHVFDREAREYYELEKLWLDAPRIEVNEDTA</sequence>
<dbReference type="SUPFAM" id="SSF81301">
    <property type="entry name" value="Nucleotidyltransferase"/>
    <property type="match status" value="1"/>
</dbReference>
<protein>
    <recommendedName>
        <fullName evidence="3">Ribosomal silencing factor RsfS</fullName>
    </recommendedName>
</protein>
<dbReference type="GO" id="GO:0043023">
    <property type="term" value="F:ribosomal large subunit binding"/>
    <property type="evidence" value="ECO:0007669"/>
    <property type="project" value="TreeGrafter"/>
</dbReference>
<comment type="caution">
    <text evidence="2">The sequence shown here is derived from an EMBL/GenBank/DDBJ whole genome shotgun (WGS) entry which is preliminary data.</text>
</comment>
<dbReference type="GO" id="GO:0090071">
    <property type="term" value="P:negative regulation of ribosome biogenesis"/>
    <property type="evidence" value="ECO:0007669"/>
    <property type="project" value="TreeGrafter"/>
</dbReference>
<dbReference type="PANTHER" id="PTHR21043">
    <property type="entry name" value="IOJAP SUPERFAMILY ORTHOLOG"/>
    <property type="match status" value="1"/>
</dbReference>